<gene>
    <name evidence="8" type="ORF">MNB_SV-6-269</name>
</gene>
<dbReference type="InterPro" id="IPR021195">
    <property type="entry name" value="Ubol_Cyt_c_Rdtase_Cyt_c_su_prd"/>
</dbReference>
<accession>A0A1W1BT55</accession>
<dbReference type="Pfam" id="PF00034">
    <property type="entry name" value="Cytochrom_C"/>
    <property type="match status" value="1"/>
</dbReference>
<evidence type="ECO:0000259" key="7">
    <source>
        <dbReference type="PROSITE" id="PS51007"/>
    </source>
</evidence>
<keyword evidence="1" id="KW-0813">Transport</keyword>
<keyword evidence="6" id="KW-0812">Transmembrane</keyword>
<evidence type="ECO:0000256" key="5">
    <source>
        <dbReference type="ARBA" id="ARBA00023004"/>
    </source>
</evidence>
<dbReference type="GO" id="GO:0009055">
    <property type="term" value="F:electron transfer activity"/>
    <property type="evidence" value="ECO:0007669"/>
    <property type="project" value="InterPro"/>
</dbReference>
<evidence type="ECO:0000256" key="2">
    <source>
        <dbReference type="ARBA" id="ARBA00022617"/>
    </source>
</evidence>
<evidence type="ECO:0000313" key="8">
    <source>
        <dbReference type="EMBL" id="SFV56641.1"/>
    </source>
</evidence>
<dbReference type="Gene3D" id="1.10.760.10">
    <property type="entry name" value="Cytochrome c-like domain"/>
    <property type="match status" value="2"/>
</dbReference>
<sequence>MKELKIFGVVAFFTLLLYWGVEPFAHSQMHKHVEGHGFAYNGAADIEEAEAKVASAKEAKLPKDKIEKAEATVAEKKKFWASVDKIAKLKGDATAGEAGFAMCAGCHMEGAANMGGVTPPSLEKAGALYDKKYLIALIKNPAMASNVDHKYADTMMHPMGSVSSMFPDDQQIADVVAFLKAKKAGEVTPKEAFTDACGRCHAMRYAKTTQLGDTPKFKQKKDELKYQVKVLDEQDLVKGYMGKLPPDLSMIIRARGEHFLETFVENPQSQLPGTSMPRVGLSQEGYEKVKEYLTEIGDPSKPAREAVGPWVILFFVIFSVLAFLWKKEKWRGHH</sequence>
<dbReference type="PANTHER" id="PTHR37823">
    <property type="entry name" value="CYTOCHROME C-553-LIKE"/>
    <property type="match status" value="1"/>
</dbReference>
<protein>
    <submittedName>
        <fullName evidence="8">Ubiquinol cytochrome C oxidoreductase, cytochrome C1 subunit</fullName>
    </submittedName>
</protein>
<dbReference type="PROSITE" id="PS51007">
    <property type="entry name" value="CYTC"/>
    <property type="match status" value="1"/>
</dbReference>
<keyword evidence="3" id="KW-0479">Metal-binding</keyword>
<reference evidence="8" key="1">
    <citation type="submission" date="2016-10" db="EMBL/GenBank/DDBJ databases">
        <authorList>
            <person name="de Groot N.N."/>
        </authorList>
    </citation>
    <scope>NUCLEOTIDE SEQUENCE</scope>
</reference>
<evidence type="ECO:0000256" key="4">
    <source>
        <dbReference type="ARBA" id="ARBA00022982"/>
    </source>
</evidence>
<organism evidence="8">
    <name type="scientific">hydrothermal vent metagenome</name>
    <dbReference type="NCBI Taxonomy" id="652676"/>
    <lineage>
        <taxon>unclassified sequences</taxon>
        <taxon>metagenomes</taxon>
        <taxon>ecological metagenomes</taxon>
    </lineage>
</organism>
<evidence type="ECO:0000256" key="1">
    <source>
        <dbReference type="ARBA" id="ARBA00022448"/>
    </source>
</evidence>
<dbReference type="GO" id="GO:0046872">
    <property type="term" value="F:metal ion binding"/>
    <property type="evidence" value="ECO:0007669"/>
    <property type="project" value="UniProtKB-KW"/>
</dbReference>
<keyword evidence="5" id="KW-0408">Iron</keyword>
<evidence type="ECO:0000256" key="6">
    <source>
        <dbReference type="SAM" id="Phobius"/>
    </source>
</evidence>
<keyword evidence="4" id="KW-0249">Electron transport</keyword>
<dbReference type="AlphaFoldDB" id="A0A1W1BT55"/>
<keyword evidence="2" id="KW-0349">Heme</keyword>
<dbReference type="GO" id="GO:0020037">
    <property type="term" value="F:heme binding"/>
    <property type="evidence" value="ECO:0007669"/>
    <property type="project" value="InterPro"/>
</dbReference>
<keyword evidence="6" id="KW-1133">Transmembrane helix</keyword>
<dbReference type="EMBL" id="FPHC01000040">
    <property type="protein sequence ID" value="SFV56641.1"/>
    <property type="molecule type" value="Genomic_DNA"/>
</dbReference>
<evidence type="ECO:0000256" key="3">
    <source>
        <dbReference type="ARBA" id="ARBA00022723"/>
    </source>
</evidence>
<dbReference type="SUPFAM" id="SSF46626">
    <property type="entry name" value="Cytochrome c"/>
    <property type="match status" value="2"/>
</dbReference>
<dbReference type="InterPro" id="IPR009056">
    <property type="entry name" value="Cyt_c-like_dom"/>
</dbReference>
<dbReference type="InterPro" id="IPR036909">
    <property type="entry name" value="Cyt_c-like_dom_sf"/>
</dbReference>
<dbReference type="InterPro" id="IPR051811">
    <property type="entry name" value="Cytochrome_c550/c551-like"/>
</dbReference>
<feature type="transmembrane region" description="Helical" evidence="6">
    <location>
        <begin position="307"/>
        <end position="325"/>
    </location>
</feature>
<keyword evidence="6" id="KW-0472">Membrane</keyword>
<name>A0A1W1BT55_9ZZZZ</name>
<proteinExistence type="predicted"/>
<dbReference type="PIRSF" id="PIRSF019225">
    <property type="entry name" value="Ubol_Cyt_c_Rdtase_Cyt_c_su_prd"/>
    <property type="match status" value="1"/>
</dbReference>
<feature type="domain" description="Cytochrome c" evidence="7">
    <location>
        <begin position="91"/>
        <end position="183"/>
    </location>
</feature>